<comment type="function">
    <text evidence="1">Acts as a defensive agent. Recognizes blood group fucosylated oligosaccharides including A, B, H and Lewis B-type antigens. Does not recognize Lewis A antigen and has low affinity for monovalent haptens.</text>
</comment>
<dbReference type="CAZy" id="CBM47">
    <property type="family name" value="Carbohydrate-Binding Module Family 47"/>
</dbReference>
<evidence type="ECO:0000256" key="8">
    <source>
        <dbReference type="ARBA" id="ARBA00022837"/>
    </source>
</evidence>
<dbReference type="OrthoDB" id="547680at2759"/>
<dbReference type="PANTHER" id="PTHR45713:SF8">
    <property type="entry name" value="SI:CH211-215K15.4"/>
    <property type="match status" value="1"/>
</dbReference>
<keyword evidence="7" id="KW-0430">Lectin</keyword>
<dbReference type="GO" id="GO:0042806">
    <property type="term" value="F:fucose binding"/>
    <property type="evidence" value="ECO:0007669"/>
    <property type="project" value="UniProtKB-ARBA"/>
</dbReference>
<accession>C1BWW7</accession>
<evidence type="ECO:0000313" key="12">
    <source>
        <dbReference type="EMBL" id="ACO13520.1"/>
    </source>
</evidence>
<keyword evidence="5" id="KW-0964">Secreted</keyword>
<evidence type="ECO:0000256" key="7">
    <source>
        <dbReference type="ARBA" id="ARBA00022734"/>
    </source>
</evidence>
<dbReference type="SUPFAM" id="SSF49785">
    <property type="entry name" value="Galactose-binding domain-like"/>
    <property type="match status" value="1"/>
</dbReference>
<dbReference type="GO" id="GO:0005576">
    <property type="term" value="C:extracellular region"/>
    <property type="evidence" value="ECO:0007669"/>
    <property type="project" value="UniProtKB-SubCell"/>
</dbReference>
<evidence type="ECO:0000256" key="10">
    <source>
        <dbReference type="SAM" id="SignalP"/>
    </source>
</evidence>
<dbReference type="GO" id="GO:0046872">
    <property type="term" value="F:metal ion binding"/>
    <property type="evidence" value="ECO:0007669"/>
    <property type="project" value="UniProtKB-KW"/>
</dbReference>
<evidence type="ECO:0000256" key="9">
    <source>
        <dbReference type="ARBA" id="ARBA00023157"/>
    </source>
</evidence>
<dbReference type="RefSeq" id="NP_001297944.1">
    <property type="nucleotide sequence ID" value="NM_001311015.1"/>
</dbReference>
<protein>
    <submittedName>
        <fullName evidence="12">Fucolectin-4</fullName>
    </submittedName>
</protein>
<name>C1BWW7_ESOLU</name>
<comment type="subunit">
    <text evidence="4">Homotrimer.</text>
</comment>
<dbReference type="Gene3D" id="2.60.120.260">
    <property type="entry name" value="Galactose-binding domain-like"/>
    <property type="match status" value="1"/>
</dbReference>
<keyword evidence="8" id="KW-0106">Calcium</keyword>
<dbReference type="GO" id="GO:0001868">
    <property type="term" value="P:regulation of complement activation, lectin pathway"/>
    <property type="evidence" value="ECO:0007669"/>
    <property type="project" value="UniProtKB-ARBA"/>
</dbReference>
<dbReference type="EMBL" id="BT079096">
    <property type="protein sequence ID" value="ACO13520.1"/>
    <property type="molecule type" value="mRNA"/>
</dbReference>
<comment type="subcellular location">
    <subcellularLocation>
        <location evidence="2">Secreted</location>
    </subcellularLocation>
</comment>
<feature type="domain" description="Fucolectin tachylectin-4 pentraxin-1" evidence="11">
    <location>
        <begin position="26"/>
        <end position="170"/>
    </location>
</feature>
<keyword evidence="6" id="KW-0479">Metal-binding</keyword>
<reference evidence="12" key="2">
    <citation type="submission" date="2010-07" db="EMBL/GenBank/DDBJ databases">
        <title>Esox lucius ESTs and full-length cDNAs.</title>
        <authorList>
            <consortium name="cGRASP (B.F. Koop &amp; W.S. Davidson)"/>
            <person name="Leong J."/>
            <person name="Jantzen S."/>
            <person name="Cooper G."/>
            <person name="Davidson W.S."/>
            <person name="Koop B.F."/>
        </authorList>
    </citation>
    <scope>NUCLEOTIDE SEQUENCE</scope>
    <source>
        <tissue evidence="12">Head kidney</tissue>
    </source>
</reference>
<evidence type="ECO:0000256" key="4">
    <source>
        <dbReference type="ARBA" id="ARBA00011233"/>
    </source>
</evidence>
<dbReference type="AlphaFoldDB" id="C1BWW7"/>
<evidence type="ECO:0000256" key="3">
    <source>
        <dbReference type="ARBA" id="ARBA00010147"/>
    </source>
</evidence>
<feature type="signal peptide" evidence="10">
    <location>
        <begin position="1"/>
        <end position="19"/>
    </location>
</feature>
<dbReference type="PANTHER" id="PTHR45713">
    <property type="entry name" value="FTP DOMAIN-CONTAINING PROTEIN"/>
    <property type="match status" value="1"/>
</dbReference>
<organism evidence="12">
    <name type="scientific">Esox lucius</name>
    <name type="common">Northern pike</name>
    <dbReference type="NCBI Taxonomy" id="8010"/>
    <lineage>
        <taxon>Eukaryota</taxon>
        <taxon>Metazoa</taxon>
        <taxon>Chordata</taxon>
        <taxon>Craniata</taxon>
        <taxon>Vertebrata</taxon>
        <taxon>Euteleostomi</taxon>
        <taxon>Actinopterygii</taxon>
        <taxon>Neopterygii</taxon>
        <taxon>Teleostei</taxon>
        <taxon>Protacanthopterygii</taxon>
        <taxon>Esociformes</taxon>
        <taxon>Esocidae</taxon>
        <taxon>Esox</taxon>
    </lineage>
</organism>
<gene>
    <name evidence="12" type="primary">FUCL4</name>
</gene>
<dbReference type="OMA" id="WIPTHLE"/>
<dbReference type="Pfam" id="PF22633">
    <property type="entry name" value="F5_F8_type_C_2"/>
    <property type="match status" value="1"/>
</dbReference>
<sequence>MMRSVMMFHLITLLGQATSCPVDPPNNNLALHGKATQSNQAENLYGHASNAIDGNRQSDFFHGSCTHSEKEANPWWRVDLLKNYQIHSVVITNRGDCCSDRLNGAEIRIGDSLNNNGINNPRCAVIHSIPVGGTSSFSCNGMKGRYVTVVIPGYNKILTLCEVEVYASCQ</sequence>
<dbReference type="InterPro" id="IPR008979">
    <property type="entry name" value="Galactose-bd-like_sf"/>
</dbReference>
<reference evidence="12" key="1">
    <citation type="journal article" date="2010" name="BMC Genomics">
        <title>Salmo salar and Esox lucius full-length cDNA sequences reveal changes in evolutionary pressures on a post-tetraploidization genome.</title>
        <authorList>
            <person name="Leong J.S."/>
            <person name="Jantzen S.G."/>
            <person name="von Schalburg K.R."/>
            <person name="Cooper G.A."/>
            <person name="Messmer A.M."/>
            <person name="Liao N.Y."/>
            <person name="Munro S."/>
            <person name="Moore R."/>
            <person name="Holt R.A."/>
            <person name="Jones S.J."/>
            <person name="Davidson W.S."/>
            <person name="Koop B.F."/>
        </authorList>
    </citation>
    <scope>NUCLEOTIDE SEQUENCE</scope>
    <source>
        <tissue evidence="12">Head kidney</tissue>
    </source>
</reference>
<keyword evidence="9" id="KW-1015">Disulfide bond</keyword>
<dbReference type="GO" id="GO:0010185">
    <property type="term" value="P:regulation of cellular defense response"/>
    <property type="evidence" value="ECO:0007669"/>
    <property type="project" value="UniProtKB-ARBA"/>
</dbReference>
<dbReference type="KEGG" id="els:105030868"/>
<comment type="similarity">
    <text evidence="3">Belongs to the fucolectin family.</text>
</comment>
<evidence type="ECO:0000259" key="11">
    <source>
        <dbReference type="SMART" id="SM00607"/>
    </source>
</evidence>
<evidence type="ECO:0000256" key="1">
    <source>
        <dbReference type="ARBA" id="ARBA00002219"/>
    </source>
</evidence>
<evidence type="ECO:0000256" key="2">
    <source>
        <dbReference type="ARBA" id="ARBA00004613"/>
    </source>
</evidence>
<dbReference type="GeneID" id="105030868"/>
<proteinExistence type="evidence at transcript level"/>
<keyword evidence="10" id="KW-0732">Signal</keyword>
<feature type="chain" id="PRO_5043301235" evidence="10">
    <location>
        <begin position="20"/>
        <end position="170"/>
    </location>
</feature>
<dbReference type="SMART" id="SM00607">
    <property type="entry name" value="FTP"/>
    <property type="match status" value="1"/>
</dbReference>
<evidence type="ECO:0000256" key="5">
    <source>
        <dbReference type="ARBA" id="ARBA00022525"/>
    </source>
</evidence>
<dbReference type="InterPro" id="IPR051941">
    <property type="entry name" value="BG_Antigen-Binding_Lectin"/>
</dbReference>
<evidence type="ECO:0000256" key="6">
    <source>
        <dbReference type="ARBA" id="ARBA00022723"/>
    </source>
</evidence>
<dbReference type="InterPro" id="IPR006585">
    <property type="entry name" value="FTP1"/>
</dbReference>
<dbReference type="Bgee" id="ENSELUG00000015206">
    <property type="expression patterns" value="Expressed in stomach and 12 other cell types or tissues"/>
</dbReference>
<dbReference type="STRING" id="8010.ENSELUP00000036004"/>